<evidence type="ECO:0000256" key="1">
    <source>
        <dbReference type="SAM" id="MobiDB-lite"/>
    </source>
</evidence>
<organism evidence="2 3">
    <name type="scientific">Tanacetum coccineum</name>
    <dbReference type="NCBI Taxonomy" id="301880"/>
    <lineage>
        <taxon>Eukaryota</taxon>
        <taxon>Viridiplantae</taxon>
        <taxon>Streptophyta</taxon>
        <taxon>Embryophyta</taxon>
        <taxon>Tracheophyta</taxon>
        <taxon>Spermatophyta</taxon>
        <taxon>Magnoliopsida</taxon>
        <taxon>eudicotyledons</taxon>
        <taxon>Gunneridae</taxon>
        <taxon>Pentapetalae</taxon>
        <taxon>asterids</taxon>
        <taxon>campanulids</taxon>
        <taxon>Asterales</taxon>
        <taxon>Asteraceae</taxon>
        <taxon>Asteroideae</taxon>
        <taxon>Anthemideae</taxon>
        <taxon>Anthemidinae</taxon>
        <taxon>Tanacetum</taxon>
    </lineage>
</organism>
<feature type="region of interest" description="Disordered" evidence="1">
    <location>
        <begin position="470"/>
        <end position="492"/>
    </location>
</feature>
<evidence type="ECO:0008006" key="4">
    <source>
        <dbReference type="Google" id="ProtNLM"/>
    </source>
</evidence>
<comment type="caution">
    <text evidence="2">The sequence shown here is derived from an EMBL/GenBank/DDBJ whole genome shotgun (WGS) entry which is preliminary data.</text>
</comment>
<name>A0ABQ5I2U8_9ASTR</name>
<feature type="region of interest" description="Disordered" evidence="1">
    <location>
        <begin position="407"/>
        <end position="458"/>
    </location>
</feature>
<dbReference type="EMBL" id="BQNB010020228">
    <property type="protein sequence ID" value="GJT93713.1"/>
    <property type="molecule type" value="Genomic_DNA"/>
</dbReference>
<evidence type="ECO:0000313" key="3">
    <source>
        <dbReference type="Proteomes" id="UP001151760"/>
    </source>
</evidence>
<feature type="region of interest" description="Disordered" evidence="1">
    <location>
        <begin position="615"/>
        <end position="645"/>
    </location>
</feature>
<reference evidence="2" key="2">
    <citation type="submission" date="2022-01" db="EMBL/GenBank/DDBJ databases">
        <authorList>
            <person name="Yamashiro T."/>
            <person name="Shiraishi A."/>
            <person name="Satake H."/>
            <person name="Nakayama K."/>
        </authorList>
    </citation>
    <scope>NUCLEOTIDE SEQUENCE</scope>
</reference>
<evidence type="ECO:0000313" key="2">
    <source>
        <dbReference type="EMBL" id="GJT93713.1"/>
    </source>
</evidence>
<dbReference type="Proteomes" id="UP001151760">
    <property type="component" value="Unassembled WGS sequence"/>
</dbReference>
<reference evidence="2" key="1">
    <citation type="journal article" date="2022" name="Int. J. Mol. Sci.">
        <title>Draft Genome of Tanacetum Coccineum: Genomic Comparison of Closely Related Tanacetum-Family Plants.</title>
        <authorList>
            <person name="Yamashiro T."/>
            <person name="Shiraishi A."/>
            <person name="Nakayama K."/>
            <person name="Satake H."/>
        </authorList>
    </citation>
    <scope>NUCLEOTIDE SEQUENCE</scope>
</reference>
<sequence>MMIADFEDWHHGPIGIKKVAVSSSLRPLKPKCTIESRAKRSSINLIRTLLQYTCFSHTVKTRNILRVLRVILVILPEHPSDTKVFTLKMEILLEPTLNKLYGSSNTISEVACFEVSGKEILANKMAKENLPAPSISDEQLVLVKARLPYGKINLLLDLQKLKKNQIFRIYVDILHNTNFFRAFSASANVPSIYIQQFWNTLTQEVKTRVYRFQLDEQWFTLSSDLLCDALEITPVDPSNPFVSPLAGEIVMDFVNEMGYPKEIHFVSHMHVNNLFQSWRAIQSLINQCLTGKTSGNDKPRHPGIQTFFTHRDSNEIPSKKPTPYIIPYCRFTKLIIYYLGSKYNIHRRPESPRHVTGDDFLLGNLKFVPKGKKDEVFGMPIPKELITEAIQKSEYYKKYVEMAARKVQVKEGGKKKTAPKADKPVKPTTAKQPKPKPVKEKSTKPTPLQKAGKGKVKKVRNVKSGFQLVDEEEQAEHEEVHHEPEPQGKGEDYDLNRVIQMSLETFQAHELPTKSGGSPTGIHGLFSGWYCGLASRKVTLGVSMAWAKGVTTGTLCALSLDKLTMPPHFHKKFHMGVAIAKGCRGYYKPGKRAWVRRGSHKSRIQIDMYPYRVEESDSDLESTARSGPRDSEMENTGGSGIRINA</sequence>
<proteinExistence type="predicted"/>
<accession>A0ABQ5I2U8</accession>
<protein>
    <recommendedName>
        <fullName evidence="4">Histone deacetylase 14</fullName>
    </recommendedName>
</protein>
<keyword evidence="3" id="KW-1185">Reference proteome</keyword>
<feature type="compositionally biased region" description="Basic and acidic residues" evidence="1">
    <location>
        <begin position="407"/>
        <end position="425"/>
    </location>
</feature>
<gene>
    <name evidence="2" type="ORF">Tco_1082558</name>
</gene>
<feature type="compositionally biased region" description="Basic and acidic residues" evidence="1">
    <location>
        <begin position="477"/>
        <end position="492"/>
    </location>
</feature>